<dbReference type="SUPFAM" id="SSF53850">
    <property type="entry name" value="Periplasmic binding protein-like II"/>
    <property type="match status" value="1"/>
</dbReference>
<sequence>ERKALKTIISEHKIVFLVIFILLIGGSFGTFFVIDLLSAQNPTQIKLATTTSTYDSGLLDYLLPKFTQKTGIEVSVLSVGTGQALVYGESGNVDVILVHSRSRENAFVNDSDGQTPYGINRACVMYNDFIVVGHENNPADLLPNDNITIVMTKLKEGIDSGNSTFYSRGDSSGTYSKEVSLWSLINIIPEVIWLGQSDKYTETGQGMATTLQMTSEDAKSQGYTLIDQGTWLSFNDTYTSLKILGESVVGEDNLLNPYGVIPVNPDLHSQIKY</sequence>
<evidence type="ECO:0000256" key="1">
    <source>
        <dbReference type="SAM" id="Phobius"/>
    </source>
</evidence>
<feature type="domain" description="PBP" evidence="2">
    <location>
        <begin position="40"/>
        <end position="267"/>
    </location>
</feature>
<proteinExistence type="predicted"/>
<dbReference type="Gene3D" id="3.40.190.10">
    <property type="entry name" value="Periplasmic binding protein-like II"/>
    <property type="match status" value="2"/>
</dbReference>
<dbReference type="PANTHER" id="PTHR37945:SF1">
    <property type="entry name" value="EXTRACELLULAR TUNGSTATE BINDING PROTEIN"/>
    <property type="match status" value="1"/>
</dbReference>
<keyword evidence="1" id="KW-0812">Transmembrane</keyword>
<protein>
    <recommendedName>
        <fullName evidence="2">PBP domain-containing protein</fullName>
    </recommendedName>
</protein>
<dbReference type="PANTHER" id="PTHR37945">
    <property type="entry name" value="EXTRACELLULAR TUNGSTATE BINDING PROTEIN"/>
    <property type="match status" value="1"/>
</dbReference>
<evidence type="ECO:0000313" key="3">
    <source>
        <dbReference type="EMBL" id="GAI30565.1"/>
    </source>
</evidence>
<comment type="caution">
    <text evidence="3">The sequence shown here is derived from an EMBL/GenBank/DDBJ whole genome shotgun (WGS) entry which is preliminary data.</text>
</comment>
<reference evidence="3" key="1">
    <citation type="journal article" date="2014" name="Front. Microbiol.">
        <title>High frequency of phylogenetically diverse reductive dehalogenase-homologous genes in deep subseafloor sedimentary metagenomes.</title>
        <authorList>
            <person name="Kawai M."/>
            <person name="Futagami T."/>
            <person name="Toyoda A."/>
            <person name="Takaki Y."/>
            <person name="Nishi S."/>
            <person name="Hori S."/>
            <person name="Arai W."/>
            <person name="Tsubouchi T."/>
            <person name="Morono Y."/>
            <person name="Uchiyama I."/>
            <person name="Ito T."/>
            <person name="Fujiyama A."/>
            <person name="Inagaki F."/>
            <person name="Takami H."/>
        </authorList>
    </citation>
    <scope>NUCLEOTIDE SEQUENCE</scope>
    <source>
        <strain evidence="3">Expedition CK06-06</strain>
    </source>
</reference>
<dbReference type="InterPro" id="IPR024370">
    <property type="entry name" value="PBP_domain"/>
</dbReference>
<gene>
    <name evidence="3" type="ORF">S06H3_34530</name>
</gene>
<dbReference type="AlphaFoldDB" id="X1NUW2"/>
<organism evidence="3">
    <name type="scientific">marine sediment metagenome</name>
    <dbReference type="NCBI Taxonomy" id="412755"/>
    <lineage>
        <taxon>unclassified sequences</taxon>
        <taxon>metagenomes</taxon>
        <taxon>ecological metagenomes</taxon>
    </lineage>
</organism>
<dbReference type="EMBL" id="BARV01020737">
    <property type="protein sequence ID" value="GAI30565.1"/>
    <property type="molecule type" value="Genomic_DNA"/>
</dbReference>
<feature type="non-terminal residue" evidence="3">
    <location>
        <position position="1"/>
    </location>
</feature>
<dbReference type="InterPro" id="IPR052738">
    <property type="entry name" value="ABC-Tungstate_binding"/>
</dbReference>
<name>X1NUW2_9ZZZZ</name>
<accession>X1NUW2</accession>
<dbReference type="Pfam" id="PF12849">
    <property type="entry name" value="PBP_like_2"/>
    <property type="match status" value="1"/>
</dbReference>
<feature type="non-terminal residue" evidence="3">
    <location>
        <position position="273"/>
    </location>
</feature>
<keyword evidence="1" id="KW-0472">Membrane</keyword>
<keyword evidence="1" id="KW-1133">Transmembrane helix</keyword>
<feature type="transmembrane region" description="Helical" evidence="1">
    <location>
        <begin position="12"/>
        <end position="34"/>
    </location>
</feature>
<evidence type="ECO:0000259" key="2">
    <source>
        <dbReference type="Pfam" id="PF12849"/>
    </source>
</evidence>